<keyword evidence="3" id="KW-1185">Reference proteome</keyword>
<feature type="region of interest" description="Disordered" evidence="1">
    <location>
        <begin position="263"/>
        <end position="295"/>
    </location>
</feature>
<reference evidence="2" key="1">
    <citation type="submission" date="2020-06" db="EMBL/GenBank/DDBJ databases">
        <authorList>
            <person name="Li T."/>
            <person name="Hu X."/>
            <person name="Zhang T."/>
            <person name="Song X."/>
            <person name="Zhang H."/>
            <person name="Dai N."/>
            <person name="Sheng W."/>
            <person name="Hou X."/>
            <person name="Wei L."/>
        </authorList>
    </citation>
    <scope>NUCLEOTIDE SEQUENCE</scope>
    <source>
        <strain evidence="2">3651</strain>
        <tissue evidence="2">Leaf</tissue>
    </source>
</reference>
<sequence>MPLLFISADFPERHAFRKHEKVVLHNTTVSFPRLDFQKHALAVFKTMAMLSSTIQKQNDPRRTRSGTRPCCATFQPPKIFAKSLRLIDYPSFGLSKNTNFFDFQRLYLSKWHQREQGRVEHLLPEHNTTLNTGLANHNWNCRTWTSSIVTCMKAMVNDFQIDTGLFLTRQFSKISNSESGIIVLSGFVTPIALRTGLSLKEYEVAQDKNKVDLATCQAHEDDHENGRPGKHRPTMSSPTTVQLHRHLLLIMRPDRPVDLGPMPQPPTPCKRSLINNNNSSTSKQSSVISRHSSKTPLTTWPTSSIACTIGS</sequence>
<feature type="compositionally biased region" description="Low complexity" evidence="1">
    <location>
        <begin position="275"/>
        <end position="289"/>
    </location>
</feature>
<protein>
    <submittedName>
        <fullName evidence="2">Uncharacterized protein</fullName>
    </submittedName>
</protein>
<reference evidence="2" key="2">
    <citation type="journal article" date="2024" name="Plant">
        <title>Genomic evolution and insights into agronomic trait innovations of Sesamum species.</title>
        <authorList>
            <person name="Miao H."/>
            <person name="Wang L."/>
            <person name="Qu L."/>
            <person name="Liu H."/>
            <person name="Sun Y."/>
            <person name="Le M."/>
            <person name="Wang Q."/>
            <person name="Wei S."/>
            <person name="Zheng Y."/>
            <person name="Lin W."/>
            <person name="Duan Y."/>
            <person name="Cao H."/>
            <person name="Xiong S."/>
            <person name="Wang X."/>
            <person name="Wei L."/>
            <person name="Li C."/>
            <person name="Ma Q."/>
            <person name="Ju M."/>
            <person name="Zhao R."/>
            <person name="Li G."/>
            <person name="Mu C."/>
            <person name="Tian Q."/>
            <person name="Mei H."/>
            <person name="Zhang T."/>
            <person name="Gao T."/>
            <person name="Zhang H."/>
        </authorList>
    </citation>
    <scope>NUCLEOTIDE SEQUENCE</scope>
    <source>
        <strain evidence="2">3651</strain>
    </source>
</reference>
<evidence type="ECO:0000256" key="1">
    <source>
        <dbReference type="SAM" id="MobiDB-lite"/>
    </source>
</evidence>
<evidence type="ECO:0000313" key="2">
    <source>
        <dbReference type="EMBL" id="KAK4428538.1"/>
    </source>
</evidence>
<accession>A0AAE2CNC3</accession>
<organism evidence="2 3">
    <name type="scientific">Sesamum alatum</name>
    <dbReference type="NCBI Taxonomy" id="300844"/>
    <lineage>
        <taxon>Eukaryota</taxon>
        <taxon>Viridiplantae</taxon>
        <taxon>Streptophyta</taxon>
        <taxon>Embryophyta</taxon>
        <taxon>Tracheophyta</taxon>
        <taxon>Spermatophyta</taxon>
        <taxon>Magnoliopsida</taxon>
        <taxon>eudicotyledons</taxon>
        <taxon>Gunneridae</taxon>
        <taxon>Pentapetalae</taxon>
        <taxon>asterids</taxon>
        <taxon>lamiids</taxon>
        <taxon>Lamiales</taxon>
        <taxon>Pedaliaceae</taxon>
        <taxon>Sesamum</taxon>
    </lineage>
</organism>
<dbReference type="EMBL" id="JACGWO010000004">
    <property type="protein sequence ID" value="KAK4428538.1"/>
    <property type="molecule type" value="Genomic_DNA"/>
</dbReference>
<dbReference type="AlphaFoldDB" id="A0AAE2CNC3"/>
<gene>
    <name evidence="2" type="ORF">Salat_1153600</name>
</gene>
<comment type="caution">
    <text evidence="2">The sequence shown here is derived from an EMBL/GenBank/DDBJ whole genome shotgun (WGS) entry which is preliminary data.</text>
</comment>
<evidence type="ECO:0000313" key="3">
    <source>
        <dbReference type="Proteomes" id="UP001293254"/>
    </source>
</evidence>
<dbReference type="Proteomes" id="UP001293254">
    <property type="component" value="Unassembled WGS sequence"/>
</dbReference>
<proteinExistence type="predicted"/>
<name>A0AAE2CNC3_9LAMI</name>